<reference evidence="3" key="1">
    <citation type="submission" date="2021-09" db="EMBL/GenBank/DDBJ databases">
        <title>Complete genome sequence and metabolic characterization of Streptomyces tanashiensis DSM 731 the producer of antibacterial Kalafungin and diverse secondary metabolites.</title>
        <authorList>
            <person name="Abbasi M.N."/>
            <person name="Anwar M.N."/>
            <person name="Alam K."/>
            <person name="Shoaib M."/>
            <person name="Lin Z."/>
            <person name="Hayat M."/>
            <person name="Ali M.I."/>
            <person name="Malik H.M.T."/>
            <person name="Ahmed I."/>
            <person name="Li A."/>
            <person name="Hailong Wang H."/>
            <person name="Zhang Y."/>
        </authorList>
    </citation>
    <scope>NUCLEOTIDE SEQUENCE</scope>
    <source>
        <strain evidence="3">Kala</strain>
    </source>
</reference>
<feature type="signal peptide" evidence="1">
    <location>
        <begin position="1"/>
        <end position="31"/>
    </location>
</feature>
<feature type="domain" description="AMIN-like" evidence="2">
    <location>
        <begin position="46"/>
        <end position="169"/>
    </location>
</feature>
<accession>A0ABY6R214</accession>
<sequence length="170" mass="18074">MRTARRVLARFVAPAATALLAAVVAAPVASAAPARAAAEVCDHSCIDGVRAATHTGYDRVVFDLGAGALPQVTSRTSTDGTYYPPSGQAETVAIAGSSYLFLDFSPARIGDYAETNPLVKPFALPTVKGVEFLYEQHAQPEFAITLNGPVSRYNVFTLTQPNRVVVDIYR</sequence>
<dbReference type="InterPro" id="IPR006311">
    <property type="entry name" value="TAT_signal"/>
</dbReference>
<dbReference type="Proteomes" id="UP001164506">
    <property type="component" value="Chromosome"/>
</dbReference>
<dbReference type="RefSeq" id="WP_190105409.1">
    <property type="nucleotide sequence ID" value="NZ_BMUH01000011.1"/>
</dbReference>
<dbReference type="PROSITE" id="PS51318">
    <property type="entry name" value="TAT"/>
    <property type="match status" value="1"/>
</dbReference>
<dbReference type="GeneID" id="95602410"/>
<evidence type="ECO:0000313" key="3">
    <source>
        <dbReference type="EMBL" id="UZX23449.1"/>
    </source>
</evidence>
<dbReference type="Pfam" id="PF24837">
    <property type="entry name" value="AMIN-like"/>
    <property type="match status" value="1"/>
</dbReference>
<evidence type="ECO:0000313" key="4">
    <source>
        <dbReference type="Proteomes" id="UP001164506"/>
    </source>
</evidence>
<keyword evidence="4" id="KW-1185">Reference proteome</keyword>
<evidence type="ECO:0000259" key="2">
    <source>
        <dbReference type="Pfam" id="PF24837"/>
    </source>
</evidence>
<feature type="chain" id="PRO_5047312628" evidence="1">
    <location>
        <begin position="32"/>
        <end position="170"/>
    </location>
</feature>
<protein>
    <submittedName>
        <fullName evidence="3">AMIN domain-containing protein</fullName>
    </submittedName>
</protein>
<proteinExistence type="predicted"/>
<dbReference type="InterPro" id="IPR056303">
    <property type="entry name" value="AMIN-like"/>
</dbReference>
<gene>
    <name evidence="3" type="ORF">LDH80_23215</name>
</gene>
<evidence type="ECO:0000256" key="1">
    <source>
        <dbReference type="SAM" id="SignalP"/>
    </source>
</evidence>
<organism evidence="3 4">
    <name type="scientific">Streptomyces tanashiensis</name>
    <dbReference type="NCBI Taxonomy" id="67367"/>
    <lineage>
        <taxon>Bacteria</taxon>
        <taxon>Bacillati</taxon>
        <taxon>Actinomycetota</taxon>
        <taxon>Actinomycetes</taxon>
        <taxon>Kitasatosporales</taxon>
        <taxon>Streptomycetaceae</taxon>
        <taxon>Streptomyces</taxon>
    </lineage>
</organism>
<dbReference type="EMBL" id="CP084204">
    <property type="protein sequence ID" value="UZX23449.1"/>
    <property type="molecule type" value="Genomic_DNA"/>
</dbReference>
<name>A0ABY6R214_9ACTN</name>
<keyword evidence="1" id="KW-0732">Signal</keyword>